<protein>
    <recommendedName>
        <fullName evidence="2">Knottins-like domain-containing protein</fullName>
    </recommendedName>
</protein>
<keyword evidence="4" id="KW-1185">Reference proteome</keyword>
<dbReference type="InterPro" id="IPR036574">
    <property type="entry name" value="Scorpion_toxin-like_sf"/>
</dbReference>
<keyword evidence="1" id="KW-0732">Signal</keyword>
<dbReference type="Pfam" id="PF00304">
    <property type="entry name" value="Gamma-thionin"/>
    <property type="match status" value="1"/>
</dbReference>
<dbReference type="AlphaFoldDB" id="A0A3B6NSS7"/>
<dbReference type="Gramene" id="TraesWEE_scaffold_055013_01G000100.1">
    <property type="protein sequence ID" value="TraesWEE_scaffold_055013_01G000100.1"/>
    <property type="gene ID" value="TraesWEE_scaffold_055013_01G000100"/>
</dbReference>
<dbReference type="Gramene" id="TraesCS6A03G0741200.1">
    <property type="protein sequence ID" value="TraesCS6A03G0741200.1.CDS"/>
    <property type="gene ID" value="TraesCS6A03G0741200"/>
</dbReference>
<dbReference type="OrthoDB" id="1063609at2759"/>
<evidence type="ECO:0000313" key="4">
    <source>
        <dbReference type="Proteomes" id="UP000019116"/>
    </source>
</evidence>
<sequence length="77" mass="8562">MGVIKMLSLLCLLLLMPLLLVPCKSLEAKTCVVHSRTYETISCKVDPCVEACHKEGFTYGFCSPYPLIIVCFCVKNC</sequence>
<feature type="chain" id="PRO_5043178573" description="Knottins-like domain-containing protein" evidence="1">
    <location>
        <begin position="26"/>
        <end position="77"/>
    </location>
</feature>
<evidence type="ECO:0000313" key="3">
    <source>
        <dbReference type="EnsemblPlants" id="TraesCS6A02G277900.1"/>
    </source>
</evidence>
<dbReference type="GO" id="GO:0006952">
    <property type="term" value="P:defense response"/>
    <property type="evidence" value="ECO:0000318"/>
    <property type="project" value="GO_Central"/>
</dbReference>
<dbReference type="Gramene" id="TraesROB_scaffold_022382_01G000100.1">
    <property type="protein sequence ID" value="TraesROB_scaffold_022382_01G000100.1"/>
    <property type="gene ID" value="TraesROB_scaffold_022382_01G000100"/>
</dbReference>
<dbReference type="InterPro" id="IPR003614">
    <property type="entry name" value="Knottins"/>
</dbReference>
<dbReference type="Gramene" id="TraesJAG6A03G03359750.1">
    <property type="protein sequence ID" value="TraesJAG6A03G03359750.1"/>
    <property type="gene ID" value="TraesJAG6A03G03359750"/>
</dbReference>
<reference evidence="3" key="1">
    <citation type="submission" date="2018-08" db="EMBL/GenBank/DDBJ databases">
        <authorList>
            <person name="Rossello M."/>
        </authorList>
    </citation>
    <scope>NUCLEOTIDE SEQUENCE [LARGE SCALE GENOMIC DNA]</scope>
    <source>
        <strain evidence="3">cv. Chinese Spring</strain>
    </source>
</reference>
<feature type="domain" description="Knottins-like" evidence="2">
    <location>
        <begin position="29"/>
        <end position="77"/>
    </location>
</feature>
<dbReference type="SUPFAM" id="SSF57095">
    <property type="entry name" value="Scorpion toxin-like"/>
    <property type="match status" value="1"/>
</dbReference>
<proteinExistence type="predicted"/>
<dbReference type="Gramene" id="TraesMAC6A03G03367370.1">
    <property type="protein sequence ID" value="TraesMAC6A03G03367370.1"/>
    <property type="gene ID" value="TraesMAC6A03G03367370"/>
</dbReference>
<dbReference type="Gramene" id="TraesSTA6A03G03358270.1">
    <property type="protein sequence ID" value="TraesSTA6A03G03358270.1"/>
    <property type="gene ID" value="TraesSTA6A03G03358270"/>
</dbReference>
<evidence type="ECO:0000256" key="1">
    <source>
        <dbReference type="SAM" id="SignalP"/>
    </source>
</evidence>
<name>A0A3B6NSS7_WHEAT</name>
<dbReference type="Gene3D" id="3.30.30.10">
    <property type="entry name" value="Knottin, scorpion toxin-like"/>
    <property type="match status" value="1"/>
</dbReference>
<reference evidence="3" key="2">
    <citation type="submission" date="2018-10" db="UniProtKB">
        <authorList>
            <consortium name="EnsemblPlants"/>
        </authorList>
    </citation>
    <scope>IDENTIFICATION</scope>
</reference>
<dbReference type="Proteomes" id="UP000019116">
    <property type="component" value="Chromosome 6A"/>
</dbReference>
<dbReference type="Gramene" id="TraesCLE_scaffold_022613_01G000100.1">
    <property type="protein sequence ID" value="TraesCLE_scaffold_022613_01G000100.1"/>
    <property type="gene ID" value="TraesCLE_scaffold_022613_01G000100"/>
</dbReference>
<dbReference type="SMR" id="A0A3B6NSS7"/>
<organism evidence="3">
    <name type="scientific">Triticum aestivum</name>
    <name type="common">Wheat</name>
    <dbReference type="NCBI Taxonomy" id="4565"/>
    <lineage>
        <taxon>Eukaryota</taxon>
        <taxon>Viridiplantae</taxon>
        <taxon>Streptophyta</taxon>
        <taxon>Embryophyta</taxon>
        <taxon>Tracheophyta</taxon>
        <taxon>Spermatophyta</taxon>
        <taxon>Magnoliopsida</taxon>
        <taxon>Liliopsida</taxon>
        <taxon>Poales</taxon>
        <taxon>Poaceae</taxon>
        <taxon>BOP clade</taxon>
        <taxon>Pooideae</taxon>
        <taxon>Triticodae</taxon>
        <taxon>Triticeae</taxon>
        <taxon>Triticinae</taxon>
        <taxon>Triticum</taxon>
    </lineage>
</organism>
<feature type="signal peptide" evidence="1">
    <location>
        <begin position="1"/>
        <end position="25"/>
    </location>
</feature>
<dbReference type="Gramene" id="TraesCS6A02G277900.1">
    <property type="protein sequence ID" value="TraesCS6A02G277900.1"/>
    <property type="gene ID" value="TraesCS6A02G277900"/>
</dbReference>
<dbReference type="EnsemblPlants" id="TraesCS6A02G277900.1">
    <property type="protein sequence ID" value="TraesCS6A02G277900.1"/>
    <property type="gene ID" value="TraesCS6A02G277900"/>
</dbReference>
<evidence type="ECO:0000259" key="2">
    <source>
        <dbReference type="Pfam" id="PF00304"/>
    </source>
</evidence>
<accession>A0A3B6NSS7</accession>